<protein>
    <submittedName>
        <fullName evidence="1">Putative secreted protein</fullName>
    </submittedName>
</protein>
<sequence>MILVLLDLLRRGRGWQTMLGVGFAGFGCCAPLNPVIPLWLKHILAAASPFWDGPSSILVKRNENPLRHVVWSTFGANSGVCLWCRNHLPSFHGTIFLLNFSRAPEQRFCCIPNIGPS</sequence>
<dbReference type="EMBL" id="GGFL01008732">
    <property type="protein sequence ID" value="MBW72910.1"/>
    <property type="molecule type" value="Transcribed_RNA"/>
</dbReference>
<proteinExistence type="predicted"/>
<reference evidence="1" key="1">
    <citation type="submission" date="2018-01" db="EMBL/GenBank/DDBJ databases">
        <title>An insight into the sialome of Amazonian anophelines.</title>
        <authorList>
            <person name="Ribeiro J.M."/>
            <person name="Scarpassa V."/>
            <person name="Calvo E."/>
        </authorList>
    </citation>
    <scope>NUCLEOTIDE SEQUENCE</scope>
</reference>
<accession>A0A2M4D5R2</accession>
<organism evidence="1">
    <name type="scientific">Anopheles darlingi</name>
    <name type="common">Mosquito</name>
    <dbReference type="NCBI Taxonomy" id="43151"/>
    <lineage>
        <taxon>Eukaryota</taxon>
        <taxon>Metazoa</taxon>
        <taxon>Ecdysozoa</taxon>
        <taxon>Arthropoda</taxon>
        <taxon>Hexapoda</taxon>
        <taxon>Insecta</taxon>
        <taxon>Pterygota</taxon>
        <taxon>Neoptera</taxon>
        <taxon>Endopterygota</taxon>
        <taxon>Diptera</taxon>
        <taxon>Nematocera</taxon>
        <taxon>Culicoidea</taxon>
        <taxon>Culicidae</taxon>
        <taxon>Anophelinae</taxon>
        <taxon>Anopheles</taxon>
    </lineage>
</organism>
<name>A0A2M4D5R2_ANODA</name>
<evidence type="ECO:0000313" key="1">
    <source>
        <dbReference type="EMBL" id="MBW72910.1"/>
    </source>
</evidence>
<dbReference type="AlphaFoldDB" id="A0A2M4D5R2"/>